<dbReference type="Proteomes" id="UP000012101">
    <property type="component" value="Unassembled WGS sequence"/>
</dbReference>
<name>M6FV15_9LEPT</name>
<evidence type="ECO:0000313" key="2">
    <source>
        <dbReference type="Proteomes" id="UP000012101"/>
    </source>
</evidence>
<protein>
    <submittedName>
        <fullName evidence="1">Uncharacterized protein</fullName>
    </submittedName>
</protein>
<evidence type="ECO:0000313" key="1">
    <source>
        <dbReference type="EMBL" id="EMM70631.1"/>
    </source>
</evidence>
<dbReference type="AlphaFoldDB" id="M6FV15"/>
<reference evidence="1 2" key="1">
    <citation type="submission" date="2013-01" db="EMBL/GenBank/DDBJ databases">
        <authorList>
            <person name="Harkins D.M."/>
            <person name="Durkin A.S."/>
            <person name="Brinkac L.M."/>
            <person name="Haft D.H."/>
            <person name="Selengut J.D."/>
            <person name="Sanka R."/>
            <person name="DePew J."/>
            <person name="Purushe J."/>
            <person name="Hospenthal D.R."/>
            <person name="Murray C.K."/>
            <person name="Pimentel G."/>
            <person name="Wasfy M."/>
            <person name="Vinetz J.M."/>
            <person name="Sutton G.G."/>
            <person name="Nierman W.C."/>
            <person name="Fouts D.E."/>
        </authorList>
    </citation>
    <scope>NUCLEOTIDE SEQUENCE [LARGE SCALE GENOMIC DNA]</scope>
    <source>
        <strain evidence="1 2">2006001855</strain>
    </source>
</reference>
<accession>M6FV15</accession>
<proteinExistence type="predicted"/>
<organism evidence="1 2">
    <name type="scientific">Leptospira weilii str. 2006001855</name>
    <dbReference type="NCBI Taxonomy" id="996804"/>
    <lineage>
        <taxon>Bacteria</taxon>
        <taxon>Pseudomonadati</taxon>
        <taxon>Spirochaetota</taxon>
        <taxon>Spirochaetia</taxon>
        <taxon>Leptospirales</taxon>
        <taxon>Leptospiraceae</taxon>
        <taxon>Leptospira</taxon>
    </lineage>
</organism>
<sequence length="79" mass="9188">MKFKQKSVILKLSSVYADGSRKISFAILEVSDSIYPQRFRLLFQNESWVGILGSTRVRSDNKARLYGVESERDFLKNLR</sequence>
<dbReference type="EMBL" id="AFJM02000074">
    <property type="protein sequence ID" value="EMM70631.1"/>
    <property type="molecule type" value="Genomic_DNA"/>
</dbReference>
<gene>
    <name evidence="1" type="ORF">LEP1GSC038_1153</name>
</gene>
<comment type="caution">
    <text evidence="1">The sequence shown here is derived from an EMBL/GenBank/DDBJ whole genome shotgun (WGS) entry which is preliminary data.</text>
</comment>